<name>A0AAW1PLP8_9CHLO</name>
<evidence type="ECO:0000313" key="9">
    <source>
        <dbReference type="Proteomes" id="UP001465755"/>
    </source>
</evidence>
<keyword evidence="2 5" id="KW-0853">WD repeat</keyword>
<evidence type="ECO:0000256" key="4">
    <source>
        <dbReference type="ARBA" id="ARBA00023242"/>
    </source>
</evidence>
<dbReference type="Proteomes" id="UP001465755">
    <property type="component" value="Unassembled WGS sequence"/>
</dbReference>
<dbReference type="GO" id="GO:0000472">
    <property type="term" value="P:endonucleolytic cleavage to generate mature 5'-end of SSU-rRNA from (SSU-rRNA, 5.8S rRNA, LSU-rRNA)"/>
    <property type="evidence" value="ECO:0007669"/>
    <property type="project" value="TreeGrafter"/>
</dbReference>
<dbReference type="PRINTS" id="PR00320">
    <property type="entry name" value="GPROTEINBRPT"/>
</dbReference>
<dbReference type="GO" id="GO:0000480">
    <property type="term" value="P:endonucleolytic cleavage in 5'-ETS of tricistronic rRNA transcript (SSU-rRNA, 5.8S rRNA, LSU-rRNA)"/>
    <property type="evidence" value="ECO:0007669"/>
    <property type="project" value="TreeGrafter"/>
</dbReference>
<dbReference type="PANTHER" id="PTHR19854">
    <property type="entry name" value="TRANSDUCIN BETA-LIKE 3"/>
    <property type="match status" value="1"/>
</dbReference>
<dbReference type="Gene3D" id="2.130.10.10">
    <property type="entry name" value="YVTN repeat-like/Quinoprotein amine dehydrogenase"/>
    <property type="match status" value="3"/>
</dbReference>
<feature type="repeat" description="WD" evidence="5">
    <location>
        <begin position="140"/>
        <end position="181"/>
    </location>
</feature>
<feature type="region of interest" description="Disordered" evidence="6">
    <location>
        <begin position="861"/>
        <end position="1008"/>
    </location>
</feature>
<dbReference type="PANTHER" id="PTHR19854:SF15">
    <property type="entry name" value="TRANSDUCIN BETA-LIKE PROTEIN 3"/>
    <property type="match status" value="1"/>
</dbReference>
<protein>
    <recommendedName>
        <fullName evidence="7">U3 small nucleolar RNA-associated protein 13 C-terminal domain-containing protein</fullName>
    </recommendedName>
</protein>
<keyword evidence="4" id="KW-0539">Nucleus</keyword>
<evidence type="ECO:0000256" key="1">
    <source>
        <dbReference type="ARBA" id="ARBA00004604"/>
    </source>
</evidence>
<keyword evidence="3" id="KW-0677">Repeat</keyword>
<dbReference type="InterPro" id="IPR019775">
    <property type="entry name" value="WD40_repeat_CS"/>
</dbReference>
<dbReference type="InterPro" id="IPR013934">
    <property type="entry name" value="Utp13_C"/>
</dbReference>
<feature type="repeat" description="WD" evidence="5">
    <location>
        <begin position="182"/>
        <end position="223"/>
    </location>
</feature>
<dbReference type="AlphaFoldDB" id="A0AAW1PLP8"/>
<dbReference type="SUPFAM" id="SSF50978">
    <property type="entry name" value="WD40 repeat-like"/>
    <property type="match status" value="2"/>
</dbReference>
<feature type="region of interest" description="Disordered" evidence="6">
    <location>
        <begin position="809"/>
        <end position="838"/>
    </location>
</feature>
<evidence type="ECO:0000313" key="8">
    <source>
        <dbReference type="EMBL" id="KAK9809563.1"/>
    </source>
</evidence>
<dbReference type="GO" id="GO:0034511">
    <property type="term" value="F:U3 snoRNA binding"/>
    <property type="evidence" value="ECO:0007669"/>
    <property type="project" value="TreeGrafter"/>
</dbReference>
<feature type="compositionally biased region" description="Basic and acidic residues" evidence="6">
    <location>
        <begin position="997"/>
        <end position="1008"/>
    </location>
</feature>
<dbReference type="PROSITE" id="PS00678">
    <property type="entry name" value="WD_REPEATS_1"/>
    <property type="match status" value="2"/>
</dbReference>
<dbReference type="Pfam" id="PF00400">
    <property type="entry name" value="WD40"/>
    <property type="match status" value="8"/>
</dbReference>
<comment type="caution">
    <text evidence="8">The sequence shown here is derived from an EMBL/GenBank/DDBJ whole genome shotgun (WGS) entry which is preliminary data.</text>
</comment>
<evidence type="ECO:0000256" key="6">
    <source>
        <dbReference type="SAM" id="MobiDB-lite"/>
    </source>
</evidence>
<accession>A0AAW1PLP8</accession>
<dbReference type="SMART" id="SM00320">
    <property type="entry name" value="WD40"/>
    <property type="match status" value="11"/>
</dbReference>
<feature type="compositionally biased region" description="Polar residues" evidence="6">
    <location>
        <begin position="867"/>
        <end position="877"/>
    </location>
</feature>
<feature type="repeat" description="WD" evidence="5">
    <location>
        <begin position="606"/>
        <end position="639"/>
    </location>
</feature>
<evidence type="ECO:0000259" key="7">
    <source>
        <dbReference type="Pfam" id="PF08625"/>
    </source>
</evidence>
<feature type="repeat" description="WD" evidence="5">
    <location>
        <begin position="452"/>
        <end position="486"/>
    </location>
</feature>
<dbReference type="PROSITE" id="PS50294">
    <property type="entry name" value="WD_REPEATS_REGION"/>
    <property type="match status" value="3"/>
</dbReference>
<keyword evidence="9" id="KW-1185">Reference proteome</keyword>
<dbReference type="InterPro" id="IPR001680">
    <property type="entry name" value="WD40_rpt"/>
</dbReference>
<dbReference type="CDD" id="cd00200">
    <property type="entry name" value="WD40"/>
    <property type="match status" value="2"/>
</dbReference>
<sequence>MASDAGLREAYEPTAKLEQFYSGGALTLLAGGLIACACEETIKVVDRRSGAVKFTLPGDGSAITALACSPKGDRIYTASRGLQLTCWSTSTCKAVRTWKTPKAPVVHLTVDASGGLLGAGSADGNVRVYDTDGFFCTHSFHAHSGVVLQVVFQSQQLWLISAGDDGSIVLYDLVAKKRLAALKGHFSAVTALALTPNGWGLLSAGRDKTAMLWDLRSHARLATIPLYEAVEGAVVLPPSLPVLAPLAPSLGKDHVAFAVGGERGRLSLWRTDTSQCILPQPSAAGSTAAAAAAQAGEEITHVQLEGAGELLVCSGDGRLSLYDLQAATPQPASSLPSPHTLVSNLDEVTDLRLMAPDPATRIPSRLAVATNSPHVYLFDISHNADSAQSQQPQGDAALEVSCAAVLRGHDDIILALDVARGADGTGDLLASGGKDAKVCLWDTRRQVCVAASVGHAGSVTALAFSRRSAGKWLVSGGADKLLKVWDTSALVQAVGSDEARDAGKPGKLQAITAVATHDKEINAVTVSPNDALLCSASQDRTAKVWKLPELVLQLTLRGHKRGVWAAQFAPRDRVAFLSGGAQLMSTGADGLLKLWSVQSSECTATLDSHEGKVWALDTPTTSSDAFLASGAADGSLVIWRDCTAEKREERAQEAVAGAQSRQALANALQAEDFEEAARLAFQLNQPARLLSVITAAMDRGRDRCETLLRGLAGAWDVNQLATALAAAAKWNTNGRHCHAAHALLRAIFLEHPLDDVEKVRGIGDTATALAAYTQRHLARMDRLLRASYLLDYTLERLHVLTPLDTLGGPPLQQAAEKDAAVAPATPEHSSEPPQSPMVAAVPSALRPAPAAHTDEAQLQGAGLAGTPHTNQEASAQQADAHEAPLGSGAGAEEASMQSKLGAKQGSTAKKRRSEGRSSTGKRSKKQAALDDGSAPVGQAEPGPTPPPSAVHRPAAHAATSVETPKGSQQVRKPGKAKGNTRSSHKPIALSSVKKGKGFSDKQNRRTSL</sequence>
<gene>
    <name evidence="8" type="ORF">WJX73_002217</name>
</gene>
<organism evidence="8 9">
    <name type="scientific">Symbiochloris irregularis</name>
    <dbReference type="NCBI Taxonomy" id="706552"/>
    <lineage>
        <taxon>Eukaryota</taxon>
        <taxon>Viridiplantae</taxon>
        <taxon>Chlorophyta</taxon>
        <taxon>core chlorophytes</taxon>
        <taxon>Trebouxiophyceae</taxon>
        <taxon>Trebouxiales</taxon>
        <taxon>Trebouxiaceae</taxon>
        <taxon>Symbiochloris</taxon>
    </lineage>
</organism>
<dbReference type="InterPro" id="IPR020472">
    <property type="entry name" value="WD40_PAC1"/>
</dbReference>
<dbReference type="GO" id="GO:0030686">
    <property type="term" value="C:90S preribosome"/>
    <property type="evidence" value="ECO:0007669"/>
    <property type="project" value="TreeGrafter"/>
</dbReference>
<feature type="domain" description="U3 small nucleolar RNA-associated protein 13 C-terminal" evidence="7">
    <location>
        <begin position="662"/>
        <end position="796"/>
    </location>
</feature>
<dbReference type="GO" id="GO:0032040">
    <property type="term" value="C:small-subunit processome"/>
    <property type="evidence" value="ECO:0007669"/>
    <property type="project" value="InterPro"/>
</dbReference>
<feature type="compositionally biased region" description="Basic residues" evidence="6">
    <location>
        <begin position="908"/>
        <end position="925"/>
    </location>
</feature>
<reference evidence="8 9" key="1">
    <citation type="journal article" date="2024" name="Nat. Commun.">
        <title>Phylogenomics reveals the evolutionary origins of lichenization in chlorophyte algae.</title>
        <authorList>
            <person name="Puginier C."/>
            <person name="Libourel C."/>
            <person name="Otte J."/>
            <person name="Skaloud P."/>
            <person name="Haon M."/>
            <person name="Grisel S."/>
            <person name="Petersen M."/>
            <person name="Berrin J.G."/>
            <person name="Delaux P.M."/>
            <person name="Dal Grande F."/>
            <person name="Keller J."/>
        </authorList>
    </citation>
    <scope>NUCLEOTIDE SEQUENCE [LARGE SCALE GENOMIC DNA]</scope>
    <source>
        <strain evidence="8 9">SAG 2036</strain>
    </source>
</reference>
<dbReference type="Pfam" id="PF08625">
    <property type="entry name" value="Utp13"/>
    <property type="match status" value="1"/>
</dbReference>
<evidence type="ECO:0000256" key="3">
    <source>
        <dbReference type="ARBA" id="ARBA00022737"/>
    </source>
</evidence>
<dbReference type="InterPro" id="IPR015943">
    <property type="entry name" value="WD40/YVTN_repeat-like_dom_sf"/>
</dbReference>
<feature type="repeat" description="WD" evidence="5">
    <location>
        <begin position="556"/>
        <end position="605"/>
    </location>
</feature>
<feature type="repeat" description="WD" evidence="5">
    <location>
        <begin position="406"/>
        <end position="451"/>
    </location>
</feature>
<evidence type="ECO:0000256" key="5">
    <source>
        <dbReference type="PROSITE-ProRule" id="PRU00221"/>
    </source>
</evidence>
<dbReference type="PROSITE" id="PS50082">
    <property type="entry name" value="WD_REPEATS_2"/>
    <property type="match status" value="7"/>
</dbReference>
<dbReference type="InterPro" id="IPR036322">
    <property type="entry name" value="WD40_repeat_dom_sf"/>
</dbReference>
<feature type="compositionally biased region" description="Polar residues" evidence="6">
    <location>
        <begin position="960"/>
        <end position="970"/>
    </location>
</feature>
<evidence type="ECO:0000256" key="2">
    <source>
        <dbReference type="ARBA" id="ARBA00022574"/>
    </source>
</evidence>
<dbReference type="EMBL" id="JALJOQ010000018">
    <property type="protein sequence ID" value="KAK9809563.1"/>
    <property type="molecule type" value="Genomic_DNA"/>
</dbReference>
<comment type="subcellular location">
    <subcellularLocation>
        <location evidence="1">Nucleus</location>
        <location evidence="1">Nucleolus</location>
    </subcellularLocation>
</comment>
<proteinExistence type="predicted"/>
<feature type="repeat" description="WD" evidence="5">
    <location>
        <begin position="514"/>
        <end position="547"/>
    </location>
</feature>